<accession>A0A9Q8Y9G3</accession>
<organism evidence="1 2">
    <name type="scientific">Ensifer adhaerens</name>
    <name type="common">Sinorhizobium morelense</name>
    <dbReference type="NCBI Taxonomy" id="106592"/>
    <lineage>
        <taxon>Bacteria</taxon>
        <taxon>Pseudomonadati</taxon>
        <taxon>Pseudomonadota</taxon>
        <taxon>Alphaproteobacteria</taxon>
        <taxon>Hyphomicrobiales</taxon>
        <taxon>Rhizobiaceae</taxon>
        <taxon>Sinorhizobium/Ensifer group</taxon>
        <taxon>Ensifer</taxon>
    </lineage>
</organism>
<sequence>MAEQEGAARDGSLAFTAEGFLCHPELRNVLQASARDLMAAYDMFPRIARLVASHQKWTLSQAVYALHLEREPGNPETGVTTARLLKFIHETGGASRNTAAAFIAELLTYKLLRDAEGGRGRKKIRPLEPTEISEGAMLRWFMSQMGTLDRFDGQGRVARVEADRTVFERAQPIAARLLLSDRRWTQPPEGVAAFVWTECGGLLLDDLMARPKSLEPVDGKVWLEANLSDLATHYMISNTHIRRIFTRAQDLGLLGRADEGQRGLFWLSERLIEEYCQWQAVKLAGLANGFEQAERQAANPPA</sequence>
<dbReference type="AlphaFoldDB" id="A0A9Q8Y9G3"/>
<name>A0A9Q8Y9G3_ENSAD</name>
<gene>
    <name evidence="1" type="ORF">NE863_08340</name>
</gene>
<evidence type="ECO:0000313" key="1">
    <source>
        <dbReference type="EMBL" id="USJ24958.1"/>
    </source>
</evidence>
<evidence type="ECO:0000313" key="2">
    <source>
        <dbReference type="Proteomes" id="UP001055460"/>
    </source>
</evidence>
<reference evidence="1" key="1">
    <citation type="submission" date="2022-06" db="EMBL/GenBank/DDBJ databases">
        <title>Physiological and biochemical characterization and genomic elucidation of a strain of the genus Ensifer adhaerens M8 that combines arsenic oxidation and chromium reduction.</title>
        <authorList>
            <person name="Li X."/>
            <person name="Yu c."/>
        </authorList>
    </citation>
    <scope>NUCLEOTIDE SEQUENCE</scope>
    <source>
        <strain evidence="1">M8</strain>
    </source>
</reference>
<dbReference type="Proteomes" id="UP001055460">
    <property type="component" value="Chromosome"/>
</dbReference>
<dbReference type="EMBL" id="CP098807">
    <property type="protein sequence ID" value="USJ24958.1"/>
    <property type="molecule type" value="Genomic_DNA"/>
</dbReference>
<protein>
    <submittedName>
        <fullName evidence="1">Uncharacterized protein</fullName>
    </submittedName>
</protein>
<proteinExistence type="predicted"/>